<dbReference type="Proteomes" id="UP000618952">
    <property type="component" value="Unassembled WGS sequence"/>
</dbReference>
<gene>
    <name evidence="4" type="ORF">H4O18_15720</name>
</gene>
<organism evidence="4 5">
    <name type="scientific">Arenibacter arenosicollis</name>
    <dbReference type="NCBI Taxonomy" id="2762274"/>
    <lineage>
        <taxon>Bacteria</taxon>
        <taxon>Pseudomonadati</taxon>
        <taxon>Bacteroidota</taxon>
        <taxon>Flavobacteriia</taxon>
        <taxon>Flavobacteriales</taxon>
        <taxon>Flavobacteriaceae</taxon>
        <taxon>Arenibacter</taxon>
    </lineage>
</organism>
<evidence type="ECO:0000313" key="4">
    <source>
        <dbReference type="EMBL" id="MBC8769446.1"/>
    </source>
</evidence>
<proteinExistence type="inferred from homology"/>
<name>A0ABR7QQH8_9FLAO</name>
<comment type="caution">
    <text evidence="4">The sequence shown here is derived from an EMBL/GenBank/DDBJ whole genome shotgun (WGS) entry which is preliminary data.</text>
</comment>
<dbReference type="InterPro" id="IPR005269">
    <property type="entry name" value="LOG"/>
</dbReference>
<evidence type="ECO:0000256" key="3">
    <source>
        <dbReference type="RuleBase" id="RU363015"/>
    </source>
</evidence>
<accession>A0ABR7QQH8</accession>
<dbReference type="InterPro" id="IPR031100">
    <property type="entry name" value="LOG_fam"/>
</dbReference>
<evidence type="ECO:0000313" key="5">
    <source>
        <dbReference type="Proteomes" id="UP000618952"/>
    </source>
</evidence>
<dbReference type="EC" id="3.2.2.n1" evidence="3"/>
<comment type="similarity">
    <text evidence="2 3">Belongs to the LOG family.</text>
</comment>
<dbReference type="SUPFAM" id="SSF102405">
    <property type="entry name" value="MCP/YpsA-like"/>
    <property type="match status" value="1"/>
</dbReference>
<evidence type="ECO:0000256" key="1">
    <source>
        <dbReference type="ARBA" id="ARBA00000274"/>
    </source>
</evidence>
<dbReference type="NCBIfam" id="TIGR00730">
    <property type="entry name" value="Rossman fold protein, TIGR00730 family"/>
    <property type="match status" value="1"/>
</dbReference>
<dbReference type="EMBL" id="JACLHY010000018">
    <property type="protein sequence ID" value="MBC8769446.1"/>
    <property type="molecule type" value="Genomic_DNA"/>
</dbReference>
<dbReference type="PANTHER" id="PTHR31223">
    <property type="entry name" value="LOG FAMILY PROTEIN YJL055W"/>
    <property type="match status" value="1"/>
</dbReference>
<dbReference type="RefSeq" id="WP_187586277.1">
    <property type="nucleotide sequence ID" value="NZ_JACLHY010000018.1"/>
</dbReference>
<dbReference type="Pfam" id="PF03641">
    <property type="entry name" value="Lysine_decarbox"/>
    <property type="match status" value="1"/>
</dbReference>
<reference evidence="4 5" key="1">
    <citation type="submission" date="2020-08" db="EMBL/GenBank/DDBJ databases">
        <title>Arenibacter gaetbuli sp. nov., isolated from a sand dune.</title>
        <authorList>
            <person name="Park S."/>
            <person name="Yoon J.-H."/>
        </authorList>
    </citation>
    <scope>NUCLEOTIDE SEQUENCE [LARGE SCALE GENOMIC DNA]</scope>
    <source>
        <strain evidence="4 5">BSSL-BM3</strain>
    </source>
</reference>
<dbReference type="PANTHER" id="PTHR31223:SF70">
    <property type="entry name" value="LOG FAMILY PROTEIN YJL055W"/>
    <property type="match status" value="1"/>
</dbReference>
<keyword evidence="5" id="KW-1185">Reference proteome</keyword>
<protein>
    <recommendedName>
        <fullName evidence="3">Cytokinin riboside 5'-monophosphate phosphoribohydrolase</fullName>
        <ecNumber evidence="3">3.2.2.n1</ecNumber>
    </recommendedName>
</protein>
<evidence type="ECO:0000256" key="2">
    <source>
        <dbReference type="ARBA" id="ARBA00006763"/>
    </source>
</evidence>
<keyword evidence="3" id="KW-0203">Cytokinin biosynthesis</keyword>
<keyword evidence="3" id="KW-0378">Hydrolase</keyword>
<comment type="catalytic activity">
    <reaction evidence="1">
        <text>AMP + H2O = D-ribose 5-phosphate + adenine</text>
        <dbReference type="Rhea" id="RHEA:20129"/>
        <dbReference type="ChEBI" id="CHEBI:15377"/>
        <dbReference type="ChEBI" id="CHEBI:16708"/>
        <dbReference type="ChEBI" id="CHEBI:78346"/>
        <dbReference type="ChEBI" id="CHEBI:456215"/>
        <dbReference type="EC" id="3.2.2.4"/>
    </reaction>
</comment>
<dbReference type="Gene3D" id="3.40.50.450">
    <property type="match status" value="1"/>
</dbReference>
<sequence>MKSVVVFCGSSEGNDPEIVECAYQLGARLASEGITLVYGAAKIGIMGKLAQGALDHEGKVIGVIPDFLKLKEVFHSGLTQLIITTNMHKRKLRMHDLSDGIITLPGGYGTMEELFEMITWAQLGLHQKPIGLLYVNGFYDELLAMLRTMVSKGFLKQEYYDILLIDNSIEGLLNKMKNYQPLPLPKWIKKEQL</sequence>